<feature type="compositionally biased region" description="Polar residues" evidence="4">
    <location>
        <begin position="1"/>
        <end position="10"/>
    </location>
</feature>
<dbReference type="AlphaFoldDB" id="A0A0C2XNT8"/>
<protein>
    <recommendedName>
        <fullName evidence="5">Protein kinase domain-containing protein</fullName>
    </recommendedName>
</protein>
<feature type="domain" description="Protein kinase" evidence="5">
    <location>
        <begin position="58"/>
        <end position="405"/>
    </location>
</feature>
<dbReference type="HOGENOM" id="CLU_009787_0_0_1"/>
<feature type="compositionally biased region" description="Basic and acidic residues" evidence="4">
    <location>
        <begin position="869"/>
        <end position="878"/>
    </location>
</feature>
<dbReference type="InParanoid" id="A0A0C2XNT8"/>
<dbReference type="Proteomes" id="UP000054549">
    <property type="component" value="Unassembled WGS sequence"/>
</dbReference>
<dbReference type="Pfam" id="PF00069">
    <property type="entry name" value="Pkinase"/>
    <property type="match status" value="1"/>
</dbReference>
<dbReference type="GO" id="GO:0004674">
    <property type="term" value="F:protein serine/threonine kinase activity"/>
    <property type="evidence" value="ECO:0007669"/>
    <property type="project" value="UniProtKB-KW"/>
</dbReference>
<keyword evidence="1" id="KW-0418">Kinase</keyword>
<dbReference type="InterPro" id="IPR008271">
    <property type="entry name" value="Ser/Thr_kinase_AS"/>
</dbReference>
<evidence type="ECO:0000256" key="1">
    <source>
        <dbReference type="ARBA" id="ARBA00022527"/>
    </source>
</evidence>
<feature type="compositionally biased region" description="Polar residues" evidence="4">
    <location>
        <begin position="567"/>
        <end position="592"/>
    </location>
</feature>
<evidence type="ECO:0000259" key="5">
    <source>
        <dbReference type="PROSITE" id="PS50011"/>
    </source>
</evidence>
<keyword evidence="3" id="KW-0067">ATP-binding</keyword>
<evidence type="ECO:0000313" key="7">
    <source>
        <dbReference type="Proteomes" id="UP000054549"/>
    </source>
</evidence>
<keyword evidence="1" id="KW-0723">Serine/threonine-protein kinase</keyword>
<dbReference type="SMART" id="SM00220">
    <property type="entry name" value="S_TKc"/>
    <property type="match status" value="1"/>
</dbReference>
<organism evidence="6 7">
    <name type="scientific">Amanita muscaria (strain Koide BX008)</name>
    <dbReference type="NCBI Taxonomy" id="946122"/>
    <lineage>
        <taxon>Eukaryota</taxon>
        <taxon>Fungi</taxon>
        <taxon>Dikarya</taxon>
        <taxon>Basidiomycota</taxon>
        <taxon>Agaricomycotina</taxon>
        <taxon>Agaricomycetes</taxon>
        <taxon>Agaricomycetidae</taxon>
        <taxon>Agaricales</taxon>
        <taxon>Pluteineae</taxon>
        <taxon>Amanitaceae</taxon>
        <taxon>Amanita</taxon>
    </lineage>
</organism>
<keyword evidence="1" id="KW-0808">Transferase</keyword>
<dbReference type="OrthoDB" id="2158884at2759"/>
<dbReference type="PANTHER" id="PTHR24055">
    <property type="entry name" value="MITOGEN-ACTIVATED PROTEIN KINASE"/>
    <property type="match status" value="1"/>
</dbReference>
<feature type="region of interest" description="Disordered" evidence="4">
    <location>
        <begin position="552"/>
        <end position="603"/>
    </location>
</feature>
<evidence type="ECO:0000256" key="3">
    <source>
        <dbReference type="ARBA" id="ARBA00022840"/>
    </source>
</evidence>
<name>A0A0C2XNT8_AMAMK</name>
<dbReference type="Gene3D" id="3.30.200.20">
    <property type="entry name" value="Phosphorylase Kinase, domain 1"/>
    <property type="match status" value="1"/>
</dbReference>
<keyword evidence="2" id="KW-0547">Nucleotide-binding</keyword>
<dbReference type="InterPro" id="IPR000719">
    <property type="entry name" value="Prot_kinase_dom"/>
</dbReference>
<dbReference type="InterPro" id="IPR050117">
    <property type="entry name" value="MAPK"/>
</dbReference>
<feature type="region of interest" description="Disordered" evidence="4">
    <location>
        <begin position="669"/>
        <end position="688"/>
    </location>
</feature>
<proteinExistence type="predicted"/>
<dbReference type="PROSITE" id="PS50011">
    <property type="entry name" value="PROTEIN_KINASE_DOM"/>
    <property type="match status" value="1"/>
</dbReference>
<feature type="compositionally biased region" description="Low complexity" evidence="4">
    <location>
        <begin position="829"/>
        <end position="843"/>
    </location>
</feature>
<reference evidence="6 7" key="1">
    <citation type="submission" date="2014-04" db="EMBL/GenBank/DDBJ databases">
        <title>Evolutionary Origins and Diversification of the Mycorrhizal Mutualists.</title>
        <authorList>
            <consortium name="DOE Joint Genome Institute"/>
            <consortium name="Mycorrhizal Genomics Consortium"/>
            <person name="Kohler A."/>
            <person name="Kuo A."/>
            <person name="Nagy L.G."/>
            <person name="Floudas D."/>
            <person name="Copeland A."/>
            <person name="Barry K.W."/>
            <person name="Cichocki N."/>
            <person name="Veneault-Fourrey C."/>
            <person name="LaButti K."/>
            <person name="Lindquist E.A."/>
            <person name="Lipzen A."/>
            <person name="Lundell T."/>
            <person name="Morin E."/>
            <person name="Murat C."/>
            <person name="Riley R."/>
            <person name="Ohm R."/>
            <person name="Sun H."/>
            <person name="Tunlid A."/>
            <person name="Henrissat B."/>
            <person name="Grigoriev I.V."/>
            <person name="Hibbett D.S."/>
            <person name="Martin F."/>
        </authorList>
    </citation>
    <scope>NUCLEOTIDE SEQUENCE [LARGE SCALE GENOMIC DNA]</scope>
    <source>
        <strain evidence="6 7">Koide BX008</strain>
    </source>
</reference>
<feature type="region of interest" description="Disordered" evidence="4">
    <location>
        <begin position="1"/>
        <end position="24"/>
    </location>
</feature>
<evidence type="ECO:0000313" key="6">
    <source>
        <dbReference type="EMBL" id="KIL70838.1"/>
    </source>
</evidence>
<feature type="compositionally biased region" description="Polar residues" evidence="4">
    <location>
        <begin position="748"/>
        <end position="758"/>
    </location>
</feature>
<evidence type="ECO:0000256" key="4">
    <source>
        <dbReference type="SAM" id="MobiDB-lite"/>
    </source>
</evidence>
<keyword evidence="7" id="KW-1185">Reference proteome</keyword>
<dbReference type="STRING" id="946122.A0A0C2XNT8"/>
<accession>A0A0C2XNT8</accession>
<dbReference type="InterPro" id="IPR011009">
    <property type="entry name" value="Kinase-like_dom_sf"/>
</dbReference>
<dbReference type="EMBL" id="KN818223">
    <property type="protein sequence ID" value="KIL70838.1"/>
    <property type="molecule type" value="Genomic_DNA"/>
</dbReference>
<feature type="region of interest" description="Disordered" evidence="4">
    <location>
        <begin position="818"/>
        <end position="898"/>
    </location>
</feature>
<dbReference type="Gene3D" id="1.10.510.10">
    <property type="entry name" value="Transferase(Phosphotransferase) domain 1"/>
    <property type="match status" value="1"/>
</dbReference>
<dbReference type="PROSITE" id="PS00108">
    <property type="entry name" value="PROTEIN_KINASE_ST"/>
    <property type="match status" value="1"/>
</dbReference>
<feature type="region of interest" description="Disordered" evidence="4">
    <location>
        <begin position="698"/>
        <end position="770"/>
    </location>
</feature>
<sequence>MYNSPNNVHNVTVPHTPIRPTKPSLPKQPVTLVGIPSVSVQNSRLVWGNAQSSSTRSYTPLKILGDGAFGQVLLCDWHGTLPPNTPMPLMQSPSRRPEWAGKRLVAVKRIKREWKRGWEQGWNECQNNKELESLRNIPPHANIIALYDFFILPDPQELYFVFESMEGNLFQLIRTRKGNNLAGGLVSATFYQILSGLLHMHSSGYFHRDMKPENILVTTIGLYDYTSVSPVPLPHGSLENDVVTVVKIADFGLAREIKSKPPYTDYVSTRWYRAPEIVMRSKDYSSAVDMWALGTIMAELVNLRPLFPGQDNPDQLNKIIEIMGNPSDEYGTDPFNLPVGGGSWPKGLKIARSGGYEFPRVRPKDFYGLFEETVPMSLINCIRALLRYDPDKRLTSKKCLEHPYLAETLTPVNMPPELKSKLCVWSNGSLPPALNVSTSHRTAFFPHGVESVNGNGRHCLNILTNTDANGHAGDYLMDVSPQAEISADQFANGNATIIGSPMAQEYPSRPHVEPDPVHNSVNGHPIPSQGSKFSRLGNLSFGKKNKWLMFGGDKSHHNQLPPVDETTALSNSSLKRPQTSSTDKSMQESGIINGSPRKNDDIKKMNKKEAERLQIEAEKERRKLLAKMHREQARAVMLKRSQMMGKTFGNEIEWLGGVAPRPERIGESKIASSGPIRQAHGSTGKNTASTTVDAAAGRYGHQPADDNNVVTDRERDWLPSSERVPKARRRDFDDDHSMSSSDLHSFGRLSTVSHSTVDSDPGPPRVRNRPSLFGINRMASMHSLRASFDDFPSSACSSASYSLDGQLAHDFRIQASVNPSLSPPPMQGLTLSPSVSPTLSPHSPWLPLQTPSDGHYPNQDKSSTHTLHPHPEYGDGHLHLPSSYGRSPSSDSTPKSSKSAINPIFKVVSLPWDGLNHWKPDDVVQPPLKPPSLDHLPTSCNALPPFSELEAVAGGEYSPVSPMSFSPPSPGRT</sequence>
<dbReference type="SUPFAM" id="SSF56112">
    <property type="entry name" value="Protein kinase-like (PK-like)"/>
    <property type="match status" value="1"/>
</dbReference>
<evidence type="ECO:0000256" key="2">
    <source>
        <dbReference type="ARBA" id="ARBA00022741"/>
    </source>
</evidence>
<gene>
    <name evidence="6" type="ORF">M378DRAFT_183412</name>
</gene>
<dbReference type="GO" id="GO:0005524">
    <property type="term" value="F:ATP binding"/>
    <property type="evidence" value="ECO:0007669"/>
    <property type="project" value="UniProtKB-KW"/>
</dbReference>
<feature type="compositionally biased region" description="Low complexity" evidence="4">
    <location>
        <begin position="881"/>
        <end position="898"/>
    </location>
</feature>